<accession>L8WXT8</accession>
<dbReference type="Proteomes" id="UP000011668">
    <property type="component" value="Unassembled WGS sequence"/>
</dbReference>
<gene>
    <name evidence="1" type="ORF">AG1IA_03071</name>
</gene>
<name>L8WXT8_THACA</name>
<dbReference type="EMBL" id="AFRT01000690">
    <property type="protein sequence ID" value="ELU42891.1"/>
    <property type="molecule type" value="Genomic_DNA"/>
</dbReference>
<dbReference type="HOGENOM" id="CLU_3015842_0_0_1"/>
<comment type="caution">
    <text evidence="1">The sequence shown here is derived from an EMBL/GenBank/DDBJ whole genome shotgun (WGS) entry which is preliminary data.</text>
</comment>
<protein>
    <submittedName>
        <fullName evidence="1">Uncharacterized protein</fullName>
    </submittedName>
</protein>
<proteinExistence type="predicted"/>
<evidence type="ECO:0000313" key="2">
    <source>
        <dbReference type="Proteomes" id="UP000011668"/>
    </source>
</evidence>
<sequence>MYHNFAGIDLPDNRAQCLGLACLGPMERPSFGLLQDMLVLQPDTFPCRRTRPMGDS</sequence>
<dbReference type="AlphaFoldDB" id="L8WXT8"/>
<reference evidence="1 2" key="1">
    <citation type="journal article" date="2013" name="Nat. Commun.">
        <title>The evolution and pathogenic mechanisms of the rice sheath blight pathogen.</title>
        <authorList>
            <person name="Zheng A."/>
            <person name="Lin R."/>
            <person name="Xu L."/>
            <person name="Qin P."/>
            <person name="Tang C."/>
            <person name="Ai P."/>
            <person name="Zhang D."/>
            <person name="Liu Y."/>
            <person name="Sun Z."/>
            <person name="Feng H."/>
            <person name="Wang Y."/>
            <person name="Chen Y."/>
            <person name="Liang X."/>
            <person name="Fu R."/>
            <person name="Li Q."/>
            <person name="Zhang J."/>
            <person name="Yu X."/>
            <person name="Xie Z."/>
            <person name="Ding L."/>
            <person name="Guan P."/>
            <person name="Tang J."/>
            <person name="Liang Y."/>
            <person name="Wang S."/>
            <person name="Deng Q."/>
            <person name="Li S."/>
            <person name="Zhu J."/>
            <person name="Wang L."/>
            <person name="Liu H."/>
            <person name="Li P."/>
        </authorList>
    </citation>
    <scope>NUCLEOTIDE SEQUENCE [LARGE SCALE GENOMIC DNA]</scope>
    <source>
        <strain evidence="2">AG-1 IA</strain>
    </source>
</reference>
<keyword evidence="2" id="KW-1185">Reference proteome</keyword>
<evidence type="ECO:0000313" key="1">
    <source>
        <dbReference type="EMBL" id="ELU42891.1"/>
    </source>
</evidence>
<organism evidence="1 2">
    <name type="scientific">Thanatephorus cucumeris (strain AG1-IA)</name>
    <name type="common">Rice sheath blight fungus</name>
    <name type="synonym">Rhizoctonia solani</name>
    <dbReference type="NCBI Taxonomy" id="983506"/>
    <lineage>
        <taxon>Eukaryota</taxon>
        <taxon>Fungi</taxon>
        <taxon>Dikarya</taxon>
        <taxon>Basidiomycota</taxon>
        <taxon>Agaricomycotina</taxon>
        <taxon>Agaricomycetes</taxon>
        <taxon>Cantharellales</taxon>
        <taxon>Ceratobasidiaceae</taxon>
        <taxon>Rhizoctonia</taxon>
        <taxon>Rhizoctonia solani AG-1</taxon>
    </lineage>
</organism>